<proteinExistence type="predicted"/>
<evidence type="ECO:0000256" key="2">
    <source>
        <dbReference type="SAM" id="MobiDB-lite"/>
    </source>
</evidence>
<keyword evidence="1" id="KW-0175">Coiled coil</keyword>
<dbReference type="EMBL" id="GBXI01012053">
    <property type="protein sequence ID" value="JAD02239.1"/>
    <property type="molecule type" value="Transcribed_RNA"/>
</dbReference>
<evidence type="ECO:0000256" key="3">
    <source>
        <dbReference type="SAM" id="SignalP"/>
    </source>
</evidence>
<evidence type="ECO:0000313" key="4">
    <source>
        <dbReference type="EMBL" id="JAD02239.1"/>
    </source>
</evidence>
<accession>A0A0A1WT44</accession>
<reference evidence="4" key="2">
    <citation type="journal article" date="2015" name="Gigascience">
        <title>Reconstructing a comprehensive transcriptome assembly of a white-pupal translocated strain of the pest fruit fly Bactrocera cucurbitae.</title>
        <authorList>
            <person name="Sim S.B."/>
            <person name="Calla B."/>
            <person name="Hall B."/>
            <person name="DeRego T."/>
            <person name="Geib S.M."/>
        </authorList>
    </citation>
    <scope>NUCLEOTIDE SEQUENCE</scope>
</reference>
<dbReference type="AlphaFoldDB" id="A0A0A1WT44"/>
<feature type="signal peptide" evidence="3">
    <location>
        <begin position="1"/>
        <end position="18"/>
    </location>
</feature>
<sequence>MYCKVALVFLLGLTVINASVIARVNYPTYQSEALRDLHLPLGVEEPSRHLLPPFEDYGGARLYSNGIFRSVQPDGQLPNERQEIDKQFEPQQYPYDVVNRILPKVQEPTDFQPLDQQITQVSDNVKNTQQTVNDFENYLEGVAAALAPQNKPKNGVLRVTMDMAPKLGEVPISSLAEKDFADSVSSILVGDTPTDSESAEVDKELDKFLSSLFGEIPNERESANKHQEFVNVVQNKNLGTFDDNIIEEDSAKYEKELEDLLSSMMEEKSGSSNKDQEFIDFLQKILEEDNAKSEKDILGSFDRDVLEEEEKELDHFPSSMTEEDSTDNNSSKQEQEFENILQKILEEDIANNKKRFENPNSFDENIFEKEEKDLENLLSSMIEADIANNKKEWEDSANNEKDLENLLSSILREDNTDSNNAKDLSQKVDKHNDDEEKIDESLDSYLNKIFAAEARVVEEEEKGEEIEQASADSFDEDLEELERNNYLNSIFASSPTLNGDYFIR</sequence>
<feature type="compositionally biased region" description="Basic and acidic residues" evidence="2">
    <location>
        <begin position="424"/>
        <end position="434"/>
    </location>
</feature>
<feature type="region of interest" description="Disordered" evidence="2">
    <location>
        <begin position="300"/>
        <end position="338"/>
    </location>
</feature>
<feature type="region of interest" description="Disordered" evidence="2">
    <location>
        <begin position="409"/>
        <end position="436"/>
    </location>
</feature>
<protein>
    <submittedName>
        <fullName evidence="4">Uncharacterized protein</fullName>
    </submittedName>
</protein>
<feature type="coiled-coil region" evidence="1">
    <location>
        <begin position="442"/>
        <end position="484"/>
    </location>
</feature>
<evidence type="ECO:0000256" key="1">
    <source>
        <dbReference type="SAM" id="Coils"/>
    </source>
</evidence>
<organism evidence="4">
    <name type="scientific">Zeugodacus cucurbitae</name>
    <name type="common">Melon fruit fly</name>
    <name type="synonym">Bactrocera cucurbitae</name>
    <dbReference type="NCBI Taxonomy" id="28588"/>
    <lineage>
        <taxon>Eukaryota</taxon>
        <taxon>Metazoa</taxon>
        <taxon>Ecdysozoa</taxon>
        <taxon>Arthropoda</taxon>
        <taxon>Hexapoda</taxon>
        <taxon>Insecta</taxon>
        <taxon>Pterygota</taxon>
        <taxon>Neoptera</taxon>
        <taxon>Endopterygota</taxon>
        <taxon>Diptera</taxon>
        <taxon>Brachycera</taxon>
        <taxon>Muscomorpha</taxon>
        <taxon>Tephritoidea</taxon>
        <taxon>Tephritidae</taxon>
        <taxon>Zeugodacus</taxon>
        <taxon>Zeugodacus</taxon>
    </lineage>
</organism>
<feature type="chain" id="PRO_5001982844" evidence="3">
    <location>
        <begin position="19"/>
        <end position="504"/>
    </location>
</feature>
<keyword evidence="3" id="KW-0732">Signal</keyword>
<name>A0A0A1WT44_ZEUCU</name>
<gene>
    <name evidence="4" type="ORF">g.8306</name>
</gene>
<reference evidence="4" key="1">
    <citation type="submission" date="2014-11" db="EMBL/GenBank/DDBJ databases">
        <authorList>
            <person name="Geib S."/>
        </authorList>
    </citation>
    <scope>NUCLEOTIDE SEQUENCE</scope>
</reference>